<dbReference type="HAMAP" id="MF_00955">
    <property type="entry name" value="GDP_Man_dehydratase"/>
    <property type="match status" value="1"/>
</dbReference>
<dbReference type="AlphaFoldDB" id="A0AAW3DC15"/>
<dbReference type="GO" id="GO:0042351">
    <property type="term" value="P:'de novo' GDP-L-fucose biosynthetic process"/>
    <property type="evidence" value="ECO:0007669"/>
    <property type="project" value="TreeGrafter"/>
</dbReference>
<comment type="caution">
    <text evidence="7">Lacks conserved residue(s) required for the propagation of feature annotation.</text>
</comment>
<protein>
    <recommendedName>
        <fullName evidence="4 7">GDP-mannose 4,6-dehydratase</fullName>
        <ecNumber evidence="4 7">4.2.1.47</ecNumber>
    </recommendedName>
    <alternativeName>
        <fullName evidence="7">GDP-D-mannose dehydratase</fullName>
    </alternativeName>
</protein>
<comment type="similarity">
    <text evidence="3 7">Belongs to the NAD(P)-dependent epimerase/dehydratase family. GDP-mannose 4,6-dehydratase subfamily.</text>
</comment>
<evidence type="ECO:0000259" key="8">
    <source>
        <dbReference type="Pfam" id="PF16363"/>
    </source>
</evidence>
<comment type="caution">
    <text evidence="9">The sequence shown here is derived from an EMBL/GenBank/DDBJ whole genome shotgun (WGS) entry which is preliminary data.</text>
</comment>
<dbReference type="Pfam" id="PF16363">
    <property type="entry name" value="GDP_Man_Dehyd"/>
    <property type="match status" value="1"/>
</dbReference>
<accession>A0AAW3DC15</accession>
<keyword evidence="7" id="KW-0521">NADP</keyword>
<gene>
    <name evidence="7 9" type="primary">gmd</name>
    <name evidence="9" type="ORF">DR78_468</name>
</gene>
<evidence type="ECO:0000256" key="5">
    <source>
        <dbReference type="ARBA" id="ARBA00023239"/>
    </source>
</evidence>
<reference evidence="9 10" key="1">
    <citation type="submission" date="2014-04" db="EMBL/GenBank/DDBJ databases">
        <authorList>
            <person name="Bishop-Lilly K.A."/>
            <person name="Broomall S.M."/>
            <person name="Chain P.S."/>
            <person name="Chertkov O."/>
            <person name="Coyne S.R."/>
            <person name="Daligault H.E."/>
            <person name="Davenport K.W."/>
            <person name="Erkkila T."/>
            <person name="Frey K.G."/>
            <person name="Gibbons H.S."/>
            <person name="Gu W."/>
            <person name="Jaissle J."/>
            <person name="Johnson S.L."/>
            <person name="Koroleva G.I."/>
            <person name="Ladner J.T."/>
            <person name="Lo C.-C."/>
            <person name="Minogue T.D."/>
            <person name="Munk C."/>
            <person name="Palacios G.F."/>
            <person name="Redden C.L."/>
            <person name="Rosenzweig C.N."/>
            <person name="Scholz M.B."/>
            <person name="Teshima H."/>
            <person name="Xu Y."/>
        </authorList>
    </citation>
    <scope>NUCLEOTIDE SEQUENCE [LARGE SCALE GENOMIC DNA]</scope>
    <source>
        <strain evidence="9 10">FAJ</strain>
    </source>
</reference>
<dbReference type="EMBL" id="JOUE01000006">
    <property type="protein sequence ID" value="KFJ42737.1"/>
    <property type="molecule type" value="Genomic_DNA"/>
</dbReference>
<evidence type="ECO:0000256" key="3">
    <source>
        <dbReference type="ARBA" id="ARBA00009263"/>
    </source>
</evidence>
<keyword evidence="5 7" id="KW-0456">Lyase</keyword>
<dbReference type="EC" id="4.2.1.47" evidence="4 7"/>
<name>A0AAW3DC15_9GAMM</name>
<dbReference type="SUPFAM" id="SSF51735">
    <property type="entry name" value="NAD(P)-binding Rossmann-fold domains"/>
    <property type="match status" value="1"/>
</dbReference>
<dbReference type="CDD" id="cd05260">
    <property type="entry name" value="GDP_MD_SDR_e"/>
    <property type="match status" value="1"/>
</dbReference>
<dbReference type="RefSeq" id="WP_035736681.1">
    <property type="nucleotide sequence ID" value="NZ_JACTRV010000014.1"/>
</dbReference>
<dbReference type="InterPro" id="IPR006368">
    <property type="entry name" value="GDP_Man_deHydtase"/>
</dbReference>
<dbReference type="Gene3D" id="3.40.50.720">
    <property type="entry name" value="NAD(P)-binding Rossmann-like Domain"/>
    <property type="match status" value="1"/>
</dbReference>
<feature type="domain" description="NAD(P)-binding" evidence="8">
    <location>
        <begin position="6"/>
        <end position="353"/>
    </location>
</feature>
<evidence type="ECO:0000313" key="10">
    <source>
        <dbReference type="Proteomes" id="UP000029117"/>
    </source>
</evidence>
<dbReference type="Gene3D" id="3.90.25.10">
    <property type="entry name" value="UDP-galactose 4-epimerase, domain 1"/>
    <property type="match status" value="1"/>
</dbReference>
<dbReference type="GO" id="GO:0008446">
    <property type="term" value="F:GDP-mannose 4,6-dehydratase activity"/>
    <property type="evidence" value="ECO:0007669"/>
    <property type="project" value="UniProtKB-UniRule"/>
</dbReference>
<evidence type="ECO:0000256" key="7">
    <source>
        <dbReference type="HAMAP-Rule" id="MF_00955"/>
    </source>
</evidence>
<dbReference type="Proteomes" id="UP000029117">
    <property type="component" value="Unassembled WGS sequence"/>
</dbReference>
<dbReference type="FunFam" id="3.40.50.720:FF:000924">
    <property type="entry name" value="GDP-mannose 4,6 dehydratase"/>
    <property type="match status" value="1"/>
</dbReference>
<comment type="cofactor">
    <cofactor evidence="2 7">
        <name>NADP(+)</name>
        <dbReference type="ChEBI" id="CHEBI:58349"/>
    </cofactor>
</comment>
<dbReference type="InterPro" id="IPR016040">
    <property type="entry name" value="NAD(P)-bd_dom"/>
</dbReference>
<evidence type="ECO:0000256" key="6">
    <source>
        <dbReference type="ARBA" id="ARBA00059383"/>
    </source>
</evidence>
<comment type="catalytic activity">
    <reaction evidence="1 7">
        <text>GDP-alpha-D-mannose = GDP-4-dehydro-alpha-D-rhamnose + H2O</text>
        <dbReference type="Rhea" id="RHEA:23820"/>
        <dbReference type="ChEBI" id="CHEBI:15377"/>
        <dbReference type="ChEBI" id="CHEBI:57527"/>
        <dbReference type="ChEBI" id="CHEBI:57964"/>
        <dbReference type="EC" id="4.2.1.47"/>
    </reaction>
</comment>
<dbReference type="PANTHER" id="PTHR43715:SF1">
    <property type="entry name" value="GDP-MANNOSE 4,6 DEHYDRATASE"/>
    <property type="match status" value="1"/>
</dbReference>
<dbReference type="PANTHER" id="PTHR43715">
    <property type="entry name" value="GDP-MANNOSE 4,6-DEHYDRATASE"/>
    <property type="match status" value="1"/>
</dbReference>
<evidence type="ECO:0000313" key="9">
    <source>
        <dbReference type="EMBL" id="KFJ42737.1"/>
    </source>
</evidence>
<evidence type="ECO:0000256" key="4">
    <source>
        <dbReference type="ARBA" id="ARBA00011989"/>
    </source>
</evidence>
<dbReference type="GO" id="GO:0070401">
    <property type="term" value="F:NADP+ binding"/>
    <property type="evidence" value="ECO:0007669"/>
    <property type="project" value="UniProtKB-UniRule"/>
</dbReference>
<sequence length="379" mass="43218">MKKVALITGITGQDGSYLAEFLLKKGYVVHGIKRRSSLFNTDRIDHLYQDPHVENRNLILHYGDMTDSMNLTRIIADTQPDEIYNLAAMSHVHVSFETPEYVANADGTGTLRILEAVRLLGLEKKTKIYQASTSELYGKVQAIPQSETTPFYPRSPYAVAKMYAFWITVNYREAYDMFACNGILFNHESPVRGETFVTRKITRAASKIALNLQDKLYLGNLDAKRDWGHAKDYVRMMWMILQADQPEDWVIATGQTTTVRDFVKLSFAYAGINLRFENEGVDEIGVVDSVDLARAEKVGVDLSHITEGQVVVCVDPRYFRPTEVDLLLGDPTKAEQKLGWNREYDLKDLVDDMMESDLKLMTKDVYLKEGGYRINSYFE</sequence>
<dbReference type="InterPro" id="IPR036291">
    <property type="entry name" value="NAD(P)-bd_dom_sf"/>
</dbReference>
<comment type="function">
    <text evidence="6 7">Catalyzes the conversion of GDP-D-mannose to GDP-4-dehydro-6-deoxy-D-mannose.</text>
</comment>
<proteinExistence type="inferred from homology"/>
<organism evidence="9 10">
    <name type="scientific">Francisella philomiragia</name>
    <dbReference type="NCBI Taxonomy" id="28110"/>
    <lineage>
        <taxon>Bacteria</taxon>
        <taxon>Pseudomonadati</taxon>
        <taxon>Pseudomonadota</taxon>
        <taxon>Gammaproteobacteria</taxon>
        <taxon>Thiotrichales</taxon>
        <taxon>Francisellaceae</taxon>
        <taxon>Francisella</taxon>
    </lineage>
</organism>
<evidence type="ECO:0000256" key="2">
    <source>
        <dbReference type="ARBA" id="ARBA00001937"/>
    </source>
</evidence>
<dbReference type="NCBIfam" id="TIGR01472">
    <property type="entry name" value="gmd"/>
    <property type="match status" value="1"/>
</dbReference>
<evidence type="ECO:0000256" key="1">
    <source>
        <dbReference type="ARBA" id="ARBA00000188"/>
    </source>
</evidence>